<feature type="transmembrane region" description="Helical" evidence="2">
    <location>
        <begin position="435"/>
        <end position="454"/>
    </location>
</feature>
<dbReference type="RefSeq" id="XP_012207004.1">
    <property type="nucleotide sequence ID" value="XM_012351614.1"/>
</dbReference>
<proteinExistence type="predicted"/>
<evidence type="ECO:0000313" key="3">
    <source>
        <dbReference type="EMBL" id="KDO22268.1"/>
    </source>
</evidence>
<dbReference type="GeneID" id="24134101"/>
<feature type="transmembrane region" description="Helical" evidence="2">
    <location>
        <begin position="352"/>
        <end position="370"/>
    </location>
</feature>
<name>A0A067BVI7_SAPPC</name>
<feature type="transmembrane region" description="Helical" evidence="2">
    <location>
        <begin position="114"/>
        <end position="136"/>
    </location>
</feature>
<evidence type="ECO:0008006" key="5">
    <source>
        <dbReference type="Google" id="ProtNLM"/>
    </source>
</evidence>
<dbReference type="InterPro" id="IPR036259">
    <property type="entry name" value="MFS_trans_sf"/>
</dbReference>
<feature type="region of interest" description="Disordered" evidence="1">
    <location>
        <begin position="587"/>
        <end position="609"/>
    </location>
</feature>
<evidence type="ECO:0000313" key="4">
    <source>
        <dbReference type="Proteomes" id="UP000030745"/>
    </source>
</evidence>
<dbReference type="PANTHER" id="PTHR11360">
    <property type="entry name" value="MONOCARBOXYLATE TRANSPORTER"/>
    <property type="match status" value="1"/>
</dbReference>
<dbReference type="AlphaFoldDB" id="A0A067BVI7"/>
<reference evidence="3 4" key="1">
    <citation type="journal article" date="2013" name="PLoS Genet.">
        <title>Distinctive expansion of potential virulence genes in the genome of the oomycete fish pathogen Saprolegnia parasitica.</title>
        <authorList>
            <person name="Jiang R.H."/>
            <person name="de Bruijn I."/>
            <person name="Haas B.J."/>
            <person name="Belmonte R."/>
            <person name="Lobach L."/>
            <person name="Christie J."/>
            <person name="van den Ackerveken G."/>
            <person name="Bottin A."/>
            <person name="Bulone V."/>
            <person name="Diaz-Moreno S.M."/>
            <person name="Dumas B."/>
            <person name="Fan L."/>
            <person name="Gaulin E."/>
            <person name="Govers F."/>
            <person name="Grenville-Briggs L.J."/>
            <person name="Horner N.R."/>
            <person name="Levin J.Z."/>
            <person name="Mammella M."/>
            <person name="Meijer H.J."/>
            <person name="Morris P."/>
            <person name="Nusbaum C."/>
            <person name="Oome S."/>
            <person name="Phillips A.J."/>
            <person name="van Rooyen D."/>
            <person name="Rzeszutek E."/>
            <person name="Saraiva M."/>
            <person name="Secombes C.J."/>
            <person name="Seidl M.F."/>
            <person name="Snel B."/>
            <person name="Stassen J.H."/>
            <person name="Sykes S."/>
            <person name="Tripathy S."/>
            <person name="van den Berg H."/>
            <person name="Vega-Arreguin J.C."/>
            <person name="Wawra S."/>
            <person name="Young S.K."/>
            <person name="Zeng Q."/>
            <person name="Dieguez-Uribeondo J."/>
            <person name="Russ C."/>
            <person name="Tyler B.M."/>
            <person name="van West P."/>
        </authorList>
    </citation>
    <scope>NUCLEOTIDE SEQUENCE [LARGE SCALE GENOMIC DNA]</scope>
    <source>
        <strain evidence="3 4">CBS 223.65</strain>
    </source>
</reference>
<dbReference type="KEGG" id="spar:SPRG_12106"/>
<dbReference type="SUPFAM" id="SSF103473">
    <property type="entry name" value="MFS general substrate transporter"/>
    <property type="match status" value="1"/>
</dbReference>
<feature type="transmembrane region" description="Helical" evidence="2">
    <location>
        <begin position="143"/>
        <end position="165"/>
    </location>
</feature>
<keyword evidence="2" id="KW-1133">Transmembrane helix</keyword>
<evidence type="ECO:0000256" key="2">
    <source>
        <dbReference type="SAM" id="Phobius"/>
    </source>
</evidence>
<accession>A0A067BVI7</accession>
<feature type="transmembrane region" description="Helical" evidence="2">
    <location>
        <begin position="75"/>
        <end position="94"/>
    </location>
</feature>
<dbReference type="PANTHER" id="PTHR11360:SF317">
    <property type="entry name" value="MAJOR FACILITATOR SUPERFAMILY (MFS) PROFILE DOMAIN-CONTAINING PROTEIN-RELATED"/>
    <property type="match status" value="1"/>
</dbReference>
<dbReference type="InterPro" id="IPR011701">
    <property type="entry name" value="MFS"/>
</dbReference>
<dbReference type="Gene3D" id="1.20.1250.20">
    <property type="entry name" value="MFS general substrate transporter like domains"/>
    <property type="match status" value="1"/>
</dbReference>
<sequence>MRFVEVALQHDEASLPLFSSRRVMGLCALLQSHWSVERLPKSPRQIDAEAFLFCVPSPFACDAYHVSHCVRFSRWHLFVAAFVTQFCVGSLYAWSVYNAYIDNYILGDPAAGHAVVAFYLACGSLGLSAAILGPWLERTGPRFAIAVGATLFLIGHIGAGLGIYYKSMALVYVAYGGVVGAGIGICYISPVATLQKWFPDLRGTAGGFAVCGFGAGPVLWALLFPYPIKLTPVYLSFVMFGAGMSLILYACAIVMRTPPPGFSVHGKDMHGIHRARVRRMADENVRLPRRAPNGNVILFVPEDLEEVPMVQETTTEHPHEYYRESEMDDSELFYFQRIKQLPLAACVMSPEFALLWVMFFLEISFGLVLISRLKDMDLYLFSANITAFTPDDVDRAERMVSYNGIFNFAGRLVVPMVSDLLIRGCYVHPADGRKLIFLFILAVQGGIALVLQSTLEQKNHGLFQTLVWLLTFVYGGGFGTIPCLLCDMFGAFNIGALHGIILTCWSIAGVGGGLGFTSIFDAAIKTQSTVAAYGAAMPLFSIGAAVGIGALLLVRTSPVDRFAPGYQFSIGRLTLCHFGRRNAKTIQQPRAPTSGRVTGNDYHDLPSRS</sequence>
<protein>
    <recommendedName>
        <fullName evidence="5">Major facilitator superfamily (MFS) profile domain-containing protein</fullName>
    </recommendedName>
</protein>
<feature type="transmembrane region" description="Helical" evidence="2">
    <location>
        <begin position="234"/>
        <end position="255"/>
    </location>
</feature>
<dbReference type="InterPro" id="IPR050327">
    <property type="entry name" value="Proton-linked_MCT"/>
</dbReference>
<feature type="compositionally biased region" description="Polar residues" evidence="1">
    <location>
        <begin position="587"/>
        <end position="597"/>
    </location>
</feature>
<organism evidence="3 4">
    <name type="scientific">Saprolegnia parasitica (strain CBS 223.65)</name>
    <dbReference type="NCBI Taxonomy" id="695850"/>
    <lineage>
        <taxon>Eukaryota</taxon>
        <taxon>Sar</taxon>
        <taxon>Stramenopiles</taxon>
        <taxon>Oomycota</taxon>
        <taxon>Saprolegniomycetes</taxon>
        <taxon>Saprolegniales</taxon>
        <taxon>Saprolegniaceae</taxon>
        <taxon>Saprolegnia</taxon>
    </lineage>
</organism>
<dbReference type="Proteomes" id="UP000030745">
    <property type="component" value="Unassembled WGS sequence"/>
</dbReference>
<feature type="transmembrane region" description="Helical" evidence="2">
    <location>
        <begin position="497"/>
        <end position="520"/>
    </location>
</feature>
<dbReference type="OrthoDB" id="410267at2759"/>
<dbReference type="VEuPathDB" id="FungiDB:SPRG_12106"/>
<keyword evidence="4" id="KW-1185">Reference proteome</keyword>
<gene>
    <name evidence="3" type="ORF">SPRG_12106</name>
</gene>
<keyword evidence="2" id="KW-0472">Membrane</keyword>
<evidence type="ECO:0000256" key="1">
    <source>
        <dbReference type="SAM" id="MobiDB-lite"/>
    </source>
</evidence>
<feature type="transmembrane region" description="Helical" evidence="2">
    <location>
        <begin position="532"/>
        <end position="554"/>
    </location>
</feature>
<dbReference type="Pfam" id="PF07690">
    <property type="entry name" value="MFS_1"/>
    <property type="match status" value="1"/>
</dbReference>
<dbReference type="OMA" id="DDWTLSQ"/>
<feature type="transmembrane region" description="Helical" evidence="2">
    <location>
        <begin position="466"/>
        <end position="485"/>
    </location>
</feature>
<dbReference type="EMBL" id="KK583271">
    <property type="protein sequence ID" value="KDO22268.1"/>
    <property type="molecule type" value="Genomic_DNA"/>
</dbReference>
<feature type="transmembrane region" description="Helical" evidence="2">
    <location>
        <begin position="171"/>
        <end position="194"/>
    </location>
</feature>
<dbReference type="GO" id="GO:0022857">
    <property type="term" value="F:transmembrane transporter activity"/>
    <property type="evidence" value="ECO:0007669"/>
    <property type="project" value="InterPro"/>
</dbReference>
<feature type="transmembrane region" description="Helical" evidence="2">
    <location>
        <begin position="206"/>
        <end position="228"/>
    </location>
</feature>
<keyword evidence="2" id="KW-0812">Transmembrane</keyword>